<dbReference type="SUPFAM" id="SSF51695">
    <property type="entry name" value="PLC-like phosphodiesterases"/>
    <property type="match status" value="1"/>
</dbReference>
<dbReference type="Gene3D" id="1.10.238.10">
    <property type="entry name" value="EF-hand"/>
    <property type="match status" value="1"/>
</dbReference>
<evidence type="ECO:0000259" key="17">
    <source>
        <dbReference type="PROSITE" id="PS50002"/>
    </source>
</evidence>
<accession>A0A0V1KSP8</accession>
<dbReference type="Proteomes" id="UP000054721">
    <property type="component" value="Unassembled WGS sequence"/>
</dbReference>
<dbReference type="SUPFAM" id="SSF50044">
    <property type="entry name" value="SH3-domain"/>
    <property type="match status" value="1"/>
</dbReference>
<dbReference type="SUPFAM" id="SSF55550">
    <property type="entry name" value="SH2 domain"/>
    <property type="match status" value="2"/>
</dbReference>
<organism evidence="21 22">
    <name type="scientific">Trichinella nativa</name>
    <dbReference type="NCBI Taxonomy" id="6335"/>
    <lineage>
        <taxon>Eukaryota</taxon>
        <taxon>Metazoa</taxon>
        <taxon>Ecdysozoa</taxon>
        <taxon>Nematoda</taxon>
        <taxon>Enoplea</taxon>
        <taxon>Dorylaimia</taxon>
        <taxon>Trichinellida</taxon>
        <taxon>Trichinellidae</taxon>
        <taxon>Trichinella</taxon>
    </lineage>
</organism>
<dbReference type="PRINTS" id="PR00390">
    <property type="entry name" value="PHPHLIPASEC"/>
</dbReference>
<keyword evidence="7 13" id="KW-0442">Lipid degradation</keyword>
<evidence type="ECO:0000313" key="21">
    <source>
        <dbReference type="EMBL" id="KRZ49941.1"/>
    </source>
</evidence>
<feature type="transmembrane region" description="Helical" evidence="15">
    <location>
        <begin position="80"/>
        <end position="103"/>
    </location>
</feature>
<dbReference type="PROSITE" id="PS50002">
    <property type="entry name" value="SH3"/>
    <property type="match status" value="1"/>
</dbReference>
<dbReference type="Pfam" id="PF23583">
    <property type="entry name" value="EF_HAND_2_PLCG"/>
    <property type="match status" value="1"/>
</dbReference>
<dbReference type="InterPro" id="IPR011992">
    <property type="entry name" value="EF-hand-dom_pair"/>
</dbReference>
<sequence length="1451" mass="166807">MGRQLCSMRNRLCALCTVCVENLYCPNLAIVHPELEPIKSPVREIQLHYTFNGTPQSAPFAAIFFHTENGQVRSGIAGGYLNWQIIFSVMMACSCFMLIQFTYVNAQSAMEKCETADAAVNSIHTPEQQKNGLPRVYNSRKLISYMEKGTNVAKVFCARKLGSSFNFMRLQCSTMQLLLCKDGNNNNKDSGRPYGISLHFLKEAQTLEYKVNYMKVVDRNRHKDMLNYDPSRIMIVYFGSEFILQQLFVAFDSQSVCDLWTAGINAIRSELHLVSHPVLVDRWLRREFLAIAHQDSLIVPLKLMKPFIQQRLQCRIPSKSFLEIVNGNSNFEAFVLAYRRLVYRHSLFSCSFFSYSVDGEKVFLDGFRRFLLREQNDKMAECKEECRLFMCQYLRGIYPPRDEDNPYLTIQEFVDFLFSKQNSIFDPVHENITQSMWHPLCDYWIASSHNTYLTGDQLKSESSLEAYARALMMNCRCVELDCWDGQKRGLSELDIVIYHGYTMTTKLSLRDVLRTIKEYAFVQSEYPVILSVEDNCTLPYQRQLVKDLKEILGDMLLTFDNDPETDRLPSPEQLKGKIIVKHKKLPVEQDDVASGLNLNSFLDDPFRDTDALSNPDILKKGILYIKEKDLEEWHPHIFLLFPDRIYFTRNIDTTLGQRYNKTATVDENADKIEELKDTSSSSSSCEQDDIEEGKINFNADELHLTEEWFHGRISRDQAVEILKEHSHLGKGLFLVRESSTFVGDHSLSLLYNDTVHHCRIKSTQIAGTKHYYLVEAKKVDSLYQLIAYYQQNYLVTPKFRAKLKIPCPQPCPHIGEPWFHAELDRQKAEEMLNAYPLDGAFLIRTSSSGDRAFILSFRVDGHIKHCRLKQEGRLFVVCDHQFENFNWLVDYYGKNELYHGISLKYPVNAETIEKYASEVSHAPTGSYMDLNSDGKTIARARCNYVANNESELSFPMNAWITVQRIEDEQWYGRMLRGIYKGKVGLVPRDQVELIPSNLTKPLLQSDSNYNLQEFDSINLSTCSIEELDVSRPFVFSVRENASNDTVREIIVAANSRDDQIDWMNSILEVSRSLTEKANSVKTKEKCLRIARELSDIMVYCQAIPFNPGKIPGSHREMCSFSELKLERLLEKDLLRFNRHQLSRVYPNACRLTSSNFNPIPMWNAGCQMVALNYQTPDKFMQLNQARFLANGRCGYVLKPEFMRNESYDPNLSESILGSRAILLTIEVIAGRHLYRKDRCKGIVSPVVEVEIVGLPFDCQAYRTSVISCDGLHPIWNEHFEFNVKCPEAALLRFYVEDGDLVYPSGEPVIAQATFPLNCIRTGVCLLLVYLTFFVLYTHIYICIILGYRSVNLKNEYSEELELSALLLHIDIQQQEEVQLSEIPEHILEAIEKTKNKGTVTKSLPENSSSSNMTNRLESIASPSGVPKKKLSTTSIKRMFKMSLSKSASDRV</sequence>
<evidence type="ECO:0000256" key="10">
    <source>
        <dbReference type="ARBA" id="ARBA00023224"/>
    </source>
</evidence>
<keyword evidence="4" id="KW-0677">Repeat</keyword>
<dbReference type="InterPro" id="IPR036860">
    <property type="entry name" value="SH2_dom_sf"/>
</dbReference>
<feature type="domain" description="PH" evidence="18">
    <location>
        <begin position="1016"/>
        <end position="1071"/>
    </location>
</feature>
<dbReference type="PROSITE" id="PS50007">
    <property type="entry name" value="PIPLC_X_DOMAIN"/>
    <property type="match status" value="1"/>
</dbReference>
<evidence type="ECO:0000259" key="19">
    <source>
        <dbReference type="PROSITE" id="PS50004"/>
    </source>
</evidence>
<evidence type="ECO:0000256" key="9">
    <source>
        <dbReference type="ARBA" id="ARBA00023098"/>
    </source>
</evidence>
<evidence type="ECO:0000256" key="7">
    <source>
        <dbReference type="ARBA" id="ARBA00022963"/>
    </source>
</evidence>
<feature type="domain" description="SH2" evidence="16">
    <location>
        <begin position="818"/>
        <end position="907"/>
    </location>
</feature>
<dbReference type="PROSITE" id="PS50004">
    <property type="entry name" value="C2"/>
    <property type="match status" value="1"/>
</dbReference>
<dbReference type="SUPFAM" id="SSF50729">
    <property type="entry name" value="PH domain-like"/>
    <property type="match status" value="1"/>
</dbReference>
<keyword evidence="8 11" id="KW-0727">SH2 domain</keyword>
<dbReference type="Pfam" id="PF07653">
    <property type="entry name" value="SH3_2"/>
    <property type="match status" value="1"/>
</dbReference>
<evidence type="ECO:0000256" key="14">
    <source>
        <dbReference type="SAM" id="MobiDB-lite"/>
    </source>
</evidence>
<dbReference type="InterPro" id="IPR056586">
    <property type="entry name" value="EF-hand_PLCG1"/>
</dbReference>
<dbReference type="Pfam" id="PF23329">
    <property type="entry name" value="EF_HAND_1_PLCG"/>
    <property type="match status" value="1"/>
</dbReference>
<proteinExistence type="predicted"/>
<dbReference type="InterPro" id="IPR035023">
    <property type="entry name" value="PLC-gamma_C-SH2"/>
</dbReference>
<feature type="region of interest" description="Disordered" evidence="14">
    <location>
        <begin position="1398"/>
        <end position="1430"/>
    </location>
</feature>
<keyword evidence="5 13" id="KW-0378">Hydrolase</keyword>
<evidence type="ECO:0000256" key="4">
    <source>
        <dbReference type="ARBA" id="ARBA00022737"/>
    </source>
</evidence>
<gene>
    <name evidence="21" type="primary">Plcg1</name>
    <name evidence="21" type="ORF">T02_11748</name>
</gene>
<dbReference type="GO" id="GO:0010634">
    <property type="term" value="P:positive regulation of epithelial cell migration"/>
    <property type="evidence" value="ECO:0007669"/>
    <property type="project" value="TreeGrafter"/>
</dbReference>
<protein>
    <recommendedName>
        <fullName evidence="2 13">Phosphoinositide phospholipase C</fullName>
        <ecNumber evidence="2 13">3.1.4.11</ecNumber>
    </recommendedName>
</protein>
<dbReference type="InterPro" id="IPR001849">
    <property type="entry name" value="PH_domain"/>
</dbReference>
<feature type="compositionally biased region" description="Polar residues" evidence="14">
    <location>
        <begin position="1398"/>
        <end position="1416"/>
    </location>
</feature>
<dbReference type="InterPro" id="IPR036028">
    <property type="entry name" value="SH3-like_dom_sf"/>
</dbReference>
<dbReference type="InterPro" id="IPR035892">
    <property type="entry name" value="C2_domain_sf"/>
</dbReference>
<dbReference type="GO" id="GO:0051209">
    <property type="term" value="P:release of sequestered calcium ion into cytosol"/>
    <property type="evidence" value="ECO:0007669"/>
    <property type="project" value="TreeGrafter"/>
</dbReference>
<feature type="domain" description="PI-PLC Y-box" evidence="20">
    <location>
        <begin position="1093"/>
        <end position="1203"/>
    </location>
</feature>
<dbReference type="PRINTS" id="PR00401">
    <property type="entry name" value="SH2DOMAIN"/>
</dbReference>
<dbReference type="InterPro" id="IPR001192">
    <property type="entry name" value="PI-PLC_fam"/>
</dbReference>
<evidence type="ECO:0000259" key="18">
    <source>
        <dbReference type="PROSITE" id="PS50003"/>
    </source>
</evidence>
<dbReference type="InterPro" id="IPR000008">
    <property type="entry name" value="C2_dom"/>
</dbReference>
<dbReference type="PROSITE" id="PS50001">
    <property type="entry name" value="SH2"/>
    <property type="match status" value="2"/>
</dbReference>
<feature type="domain" description="SH3" evidence="17">
    <location>
        <begin position="933"/>
        <end position="996"/>
    </location>
</feature>
<dbReference type="STRING" id="6335.A0A0V1KSP8"/>
<feature type="domain" description="SH2" evidence="16">
    <location>
        <begin position="708"/>
        <end position="807"/>
    </location>
</feature>
<dbReference type="SMART" id="SM00326">
    <property type="entry name" value="SH3"/>
    <property type="match status" value="1"/>
</dbReference>
<dbReference type="GO" id="GO:0016042">
    <property type="term" value="P:lipid catabolic process"/>
    <property type="evidence" value="ECO:0007669"/>
    <property type="project" value="UniProtKB-KW"/>
</dbReference>
<comment type="catalytic activity">
    <reaction evidence="13">
        <text>a 1,2-diacyl-sn-glycero-3-phospho-(1D-myo-inositol-4,5-bisphosphate) + H2O = 1D-myo-inositol 1,4,5-trisphosphate + a 1,2-diacyl-sn-glycerol + H(+)</text>
        <dbReference type="Rhea" id="RHEA:33179"/>
        <dbReference type="ChEBI" id="CHEBI:15377"/>
        <dbReference type="ChEBI" id="CHEBI:15378"/>
        <dbReference type="ChEBI" id="CHEBI:17815"/>
        <dbReference type="ChEBI" id="CHEBI:58456"/>
        <dbReference type="ChEBI" id="CHEBI:203600"/>
        <dbReference type="EC" id="3.1.4.11"/>
    </reaction>
</comment>
<evidence type="ECO:0000256" key="5">
    <source>
        <dbReference type="ARBA" id="ARBA00022801"/>
    </source>
</evidence>
<dbReference type="Gene3D" id="2.60.40.150">
    <property type="entry name" value="C2 domain"/>
    <property type="match status" value="1"/>
</dbReference>
<dbReference type="InterPro" id="IPR057061">
    <property type="entry name" value="PLCG_EF-hand_2"/>
</dbReference>
<dbReference type="Gene3D" id="3.30.505.10">
    <property type="entry name" value="SH2 domain"/>
    <property type="match status" value="2"/>
</dbReference>
<dbReference type="PROSITE" id="PS50003">
    <property type="entry name" value="PH_DOMAIN"/>
    <property type="match status" value="1"/>
</dbReference>
<evidence type="ECO:0000256" key="1">
    <source>
        <dbReference type="ARBA" id="ARBA00001913"/>
    </source>
</evidence>
<dbReference type="GO" id="GO:0048015">
    <property type="term" value="P:phosphatidylinositol-mediated signaling"/>
    <property type="evidence" value="ECO:0007669"/>
    <property type="project" value="TreeGrafter"/>
</dbReference>
<dbReference type="PANTHER" id="PTHR10336">
    <property type="entry name" value="PHOSPHOINOSITIDE-SPECIFIC PHOSPHOLIPASE C FAMILY PROTEIN"/>
    <property type="match status" value="1"/>
</dbReference>
<dbReference type="InterPro" id="IPR017946">
    <property type="entry name" value="PLC-like_Pdiesterase_TIM-brl"/>
</dbReference>
<evidence type="ECO:0000256" key="12">
    <source>
        <dbReference type="PROSITE-ProRule" id="PRU00192"/>
    </source>
</evidence>
<dbReference type="Pfam" id="PF00388">
    <property type="entry name" value="PI-PLC-X"/>
    <property type="match status" value="1"/>
</dbReference>
<comment type="caution">
    <text evidence="21">The sequence shown here is derived from an EMBL/GenBank/DDBJ whole genome shotgun (WGS) entry which is preliminary data.</text>
</comment>
<keyword evidence="22" id="KW-1185">Reference proteome</keyword>
<dbReference type="SMART" id="SM00252">
    <property type="entry name" value="SH2"/>
    <property type="match status" value="2"/>
</dbReference>
<dbReference type="Gene3D" id="2.30.30.40">
    <property type="entry name" value="SH3 Domains"/>
    <property type="match status" value="1"/>
</dbReference>
<dbReference type="GO" id="GO:0032587">
    <property type="term" value="C:ruffle membrane"/>
    <property type="evidence" value="ECO:0007669"/>
    <property type="project" value="TreeGrafter"/>
</dbReference>
<dbReference type="FunFam" id="3.30.505.10:FF:000011">
    <property type="entry name" value="1-phosphatidylinositol 4,5-bisphosphate phosphodiesterase gamma"/>
    <property type="match status" value="1"/>
</dbReference>
<evidence type="ECO:0000256" key="15">
    <source>
        <dbReference type="SAM" id="Phobius"/>
    </source>
</evidence>
<dbReference type="Pfam" id="PF00168">
    <property type="entry name" value="C2"/>
    <property type="match status" value="1"/>
</dbReference>
<evidence type="ECO:0000313" key="22">
    <source>
        <dbReference type="Proteomes" id="UP000054721"/>
    </source>
</evidence>
<evidence type="ECO:0000256" key="8">
    <source>
        <dbReference type="ARBA" id="ARBA00022999"/>
    </source>
</evidence>
<feature type="transmembrane region" description="Helical" evidence="15">
    <location>
        <begin position="1326"/>
        <end position="1347"/>
    </location>
</feature>
<dbReference type="EMBL" id="JYDW01000287">
    <property type="protein sequence ID" value="KRZ49941.1"/>
    <property type="molecule type" value="Genomic_DNA"/>
</dbReference>
<dbReference type="CDD" id="cd00174">
    <property type="entry name" value="SH3"/>
    <property type="match status" value="1"/>
</dbReference>
<evidence type="ECO:0000256" key="2">
    <source>
        <dbReference type="ARBA" id="ARBA00012368"/>
    </source>
</evidence>
<dbReference type="InterPro" id="IPR000909">
    <property type="entry name" value="PLipase_C_PInositol-sp_X_dom"/>
</dbReference>
<evidence type="ECO:0000259" key="16">
    <source>
        <dbReference type="PROSITE" id="PS50001"/>
    </source>
</evidence>
<dbReference type="EC" id="3.1.4.11" evidence="2 13"/>
<dbReference type="PROSITE" id="PS50008">
    <property type="entry name" value="PIPLC_Y_DOMAIN"/>
    <property type="match status" value="1"/>
</dbReference>
<keyword evidence="15" id="KW-1133">Transmembrane helix</keyword>
<dbReference type="Pfam" id="PF00387">
    <property type="entry name" value="PI-PLC-Y"/>
    <property type="match status" value="1"/>
</dbReference>
<feature type="domain" description="C2" evidence="19">
    <location>
        <begin position="1203"/>
        <end position="1329"/>
    </location>
</feature>
<dbReference type="PANTHER" id="PTHR10336:SF159">
    <property type="entry name" value="1-PHOSPHATIDYLINOSITOL 4,5-BISPHOSPHATE PHOSPHODIESTERASE GAMMA"/>
    <property type="match status" value="1"/>
</dbReference>
<evidence type="ECO:0000256" key="11">
    <source>
        <dbReference type="PROSITE-ProRule" id="PRU00191"/>
    </source>
</evidence>
<evidence type="ECO:0000259" key="20">
    <source>
        <dbReference type="PROSITE" id="PS50008"/>
    </source>
</evidence>
<dbReference type="GO" id="GO:0004435">
    <property type="term" value="F:phosphatidylinositol-4,5-bisphosphate phospholipase C activity"/>
    <property type="evidence" value="ECO:0007669"/>
    <property type="project" value="UniProtKB-EC"/>
</dbReference>
<dbReference type="InterPro" id="IPR001711">
    <property type="entry name" value="PLipase_C_Pinositol-sp_Y"/>
</dbReference>
<dbReference type="CDD" id="cd00275">
    <property type="entry name" value="C2_PLC_like"/>
    <property type="match status" value="1"/>
</dbReference>
<dbReference type="SMART" id="SM00149">
    <property type="entry name" value="PLCYc"/>
    <property type="match status" value="1"/>
</dbReference>
<keyword evidence="15" id="KW-0812">Transmembrane</keyword>
<dbReference type="OrthoDB" id="269822at2759"/>
<dbReference type="SMART" id="SM00148">
    <property type="entry name" value="PLCXc"/>
    <property type="match status" value="1"/>
</dbReference>
<dbReference type="Pfam" id="PF00169">
    <property type="entry name" value="PH"/>
    <property type="match status" value="1"/>
</dbReference>
<keyword evidence="9 13" id="KW-0443">Lipid metabolism</keyword>
<keyword evidence="3 12" id="KW-0728">SH3 domain</keyword>
<comment type="cofactor">
    <cofactor evidence="1">
        <name>Ca(2+)</name>
        <dbReference type="ChEBI" id="CHEBI:29108"/>
    </cofactor>
</comment>
<dbReference type="SUPFAM" id="SSF47473">
    <property type="entry name" value="EF-hand"/>
    <property type="match status" value="1"/>
</dbReference>
<name>A0A0V1KSP8_9BILA</name>
<dbReference type="InterPro" id="IPR001452">
    <property type="entry name" value="SH3_domain"/>
</dbReference>
<keyword evidence="6" id="KW-0106">Calcium</keyword>
<evidence type="ECO:0000256" key="13">
    <source>
        <dbReference type="RuleBase" id="RU361133"/>
    </source>
</evidence>
<keyword evidence="15" id="KW-0472">Membrane</keyword>
<dbReference type="Gene3D" id="3.20.20.190">
    <property type="entry name" value="Phosphatidylinositol (PI) phosphodiesterase"/>
    <property type="match status" value="2"/>
</dbReference>
<reference evidence="21 22" key="1">
    <citation type="submission" date="2015-05" db="EMBL/GenBank/DDBJ databases">
        <title>Evolution of Trichinella species and genotypes.</title>
        <authorList>
            <person name="Korhonen P.K."/>
            <person name="Edoardo P."/>
            <person name="Giuseppe L.R."/>
            <person name="Gasser R.B."/>
        </authorList>
    </citation>
    <scope>NUCLEOTIDE SEQUENCE [LARGE SCALE GENOMIC DNA]</scope>
    <source>
        <strain evidence="21">ISS10</strain>
    </source>
</reference>
<dbReference type="SMART" id="SM00239">
    <property type="entry name" value="C2"/>
    <property type="match status" value="1"/>
</dbReference>
<evidence type="ECO:0000256" key="6">
    <source>
        <dbReference type="ARBA" id="ARBA00022837"/>
    </source>
</evidence>
<keyword evidence="10" id="KW-0807">Transducer</keyword>
<dbReference type="SUPFAM" id="SSF49562">
    <property type="entry name" value="C2 domain (Calcium/lipid-binding domain, CaLB)"/>
    <property type="match status" value="1"/>
</dbReference>
<evidence type="ECO:0000256" key="3">
    <source>
        <dbReference type="ARBA" id="ARBA00022443"/>
    </source>
</evidence>
<dbReference type="Pfam" id="PF00017">
    <property type="entry name" value="SH2"/>
    <property type="match status" value="2"/>
</dbReference>
<dbReference type="GO" id="GO:0046488">
    <property type="term" value="P:phosphatidylinositol metabolic process"/>
    <property type="evidence" value="ECO:0007669"/>
    <property type="project" value="TreeGrafter"/>
</dbReference>
<dbReference type="InterPro" id="IPR000980">
    <property type="entry name" value="SH2"/>
</dbReference>
<dbReference type="CDD" id="cd09932">
    <property type="entry name" value="SH2_C-SH2_PLC_gamma_like"/>
    <property type="match status" value="1"/>
</dbReference>